<proteinExistence type="predicted"/>
<protein>
    <submittedName>
        <fullName evidence="1">Uncharacterized protein</fullName>
    </submittedName>
</protein>
<dbReference type="EMBL" id="JARBHB010000007">
    <property type="protein sequence ID" value="KAJ8878999.1"/>
    <property type="molecule type" value="Genomic_DNA"/>
</dbReference>
<comment type="caution">
    <text evidence="1">The sequence shown here is derived from an EMBL/GenBank/DDBJ whole genome shotgun (WGS) entry which is preliminary data.</text>
</comment>
<evidence type="ECO:0000313" key="1">
    <source>
        <dbReference type="EMBL" id="KAJ8878999.1"/>
    </source>
</evidence>
<reference evidence="1 2" key="1">
    <citation type="submission" date="2023-02" db="EMBL/GenBank/DDBJ databases">
        <title>LHISI_Scaffold_Assembly.</title>
        <authorList>
            <person name="Stuart O.P."/>
            <person name="Cleave R."/>
            <person name="Magrath M.J.L."/>
            <person name="Mikheyev A.S."/>
        </authorList>
    </citation>
    <scope>NUCLEOTIDE SEQUENCE [LARGE SCALE GENOMIC DNA]</scope>
    <source>
        <strain evidence="1">Daus_M_001</strain>
        <tissue evidence="1">Leg muscle</tissue>
    </source>
</reference>
<sequence>MKQVVSRYFHHSWMLRIKTIKTFIYSDLVKTYSSSKTKDWTRKQRNGSFKFHVMAGDKKVSHAMSQKKVFRLASLLLNGETPNDKRGLDPNPKRMPETVKYFDGKLDVKQMHTLFQDKYPNTKVSYKYYLKYYNENFWYRFGRPQMAYDEKSTSHI</sequence>
<evidence type="ECO:0000313" key="2">
    <source>
        <dbReference type="Proteomes" id="UP001159363"/>
    </source>
</evidence>
<keyword evidence="2" id="KW-1185">Reference proteome</keyword>
<name>A0ABQ9H3Y2_9NEOP</name>
<accession>A0ABQ9H3Y2</accession>
<organism evidence="1 2">
    <name type="scientific">Dryococelus australis</name>
    <dbReference type="NCBI Taxonomy" id="614101"/>
    <lineage>
        <taxon>Eukaryota</taxon>
        <taxon>Metazoa</taxon>
        <taxon>Ecdysozoa</taxon>
        <taxon>Arthropoda</taxon>
        <taxon>Hexapoda</taxon>
        <taxon>Insecta</taxon>
        <taxon>Pterygota</taxon>
        <taxon>Neoptera</taxon>
        <taxon>Polyneoptera</taxon>
        <taxon>Phasmatodea</taxon>
        <taxon>Verophasmatodea</taxon>
        <taxon>Anareolatae</taxon>
        <taxon>Phasmatidae</taxon>
        <taxon>Eurycanthinae</taxon>
        <taxon>Dryococelus</taxon>
    </lineage>
</organism>
<dbReference type="Proteomes" id="UP001159363">
    <property type="component" value="Chromosome 6"/>
</dbReference>
<gene>
    <name evidence="1" type="ORF">PR048_019605</name>
</gene>